<evidence type="ECO:0000256" key="3">
    <source>
        <dbReference type="ARBA" id="ARBA00009052"/>
    </source>
</evidence>
<proteinExistence type="evidence at transcript level"/>
<dbReference type="AlphaFoldDB" id="A0A4Y7MLY2"/>
<name>A0A4Y7MLY2_9CRUS</name>
<evidence type="ECO:0000256" key="1">
    <source>
        <dbReference type="ARBA" id="ARBA00004536"/>
    </source>
</evidence>
<dbReference type="Pfam" id="PF10226">
    <property type="entry name" value="CCDC85"/>
    <property type="match status" value="1"/>
</dbReference>
<dbReference type="PANTHER" id="PTHR31353:SF1">
    <property type="entry name" value="PROTEIN FAM98B"/>
    <property type="match status" value="1"/>
</dbReference>
<feature type="compositionally biased region" description="Polar residues" evidence="7">
    <location>
        <begin position="596"/>
        <end position="608"/>
    </location>
</feature>
<dbReference type="InterPro" id="IPR018797">
    <property type="entry name" value="FAM98"/>
</dbReference>
<sequence>METDTVTSLQNLGYSGTFNDVALLARLLDRNDPGYIVEMSKLVNFLSVKLKSLCQLEDMVNAIEKPEEGDMFCMELAGLLRELYCPYSVLMDGPPAARLANRENRLKLLNFLISECQAAIMNNLENQLEKSLPKSETPTSEKLKSSLMTLGFSKPPSDISAQQLFNKMGVKIREILASVPKGYPGPPLLKTALTEKQWSQLHQLLAELNKDYKLRREMLLTRLDVTVLSFTWSPNVKSKMDEVSAVYQPLRSSMQAEPKVTISRLLSAREDVAYEQKTSSASVREKTKTPLQRMLIGAVPDRGGRPTEQRRPPPEMPGWQKRKPDGGGRGGYRGGGGGGQRGGGRVQGSWNQGGNSWNQDQKPQWRGRGTTTRTAYSHPTNSTMNKFGGRSDSKQVAVPGGVPGVPITSLEQQRKPYIPLGEIRRNLPNQIRPAPPINLRPVAVKEDADEELSTHMTEEELMMLSVPVLARRLLEAQSRIATQASEIKGLKSSYQRLQEDNQELRDLCCFLDDDRQKGRKLAREWQRFGRYTASVMRQEVASYQNKLKQLESRQQELTRDNGELKELCLYLDEERNEIQQAPCASCGATPSPPPTESTMAGINQQQQPVRDDGDGSSSSTNADEPHLSMHPSRSHLSVHRPQSLSGMVHQRDHSQNRSMLAEQLLQYTRQLELRILQMEEERSGQSGNVSRQPQQQQNQRLRPPHPPPYNAVHNQRAVELGIRSDEIQQEEDQLVHSRPEAVTRALRVLQVREFLEPSSLGVIPSLADEEVDRLGQQASSDGEALGDGERALVHAMCNVIK</sequence>
<evidence type="ECO:0000256" key="5">
    <source>
        <dbReference type="ARBA" id="ARBA00023054"/>
    </source>
</evidence>
<feature type="compositionally biased region" description="Polar residues" evidence="7">
    <location>
        <begin position="369"/>
        <end position="385"/>
    </location>
</feature>
<organism evidence="8">
    <name type="scientific">Daphnia magna</name>
    <dbReference type="NCBI Taxonomy" id="35525"/>
    <lineage>
        <taxon>Eukaryota</taxon>
        <taxon>Metazoa</taxon>
        <taxon>Ecdysozoa</taxon>
        <taxon>Arthropoda</taxon>
        <taxon>Crustacea</taxon>
        <taxon>Branchiopoda</taxon>
        <taxon>Diplostraca</taxon>
        <taxon>Cladocera</taxon>
        <taxon>Anomopoda</taxon>
        <taxon>Daphniidae</taxon>
        <taxon>Daphnia</taxon>
    </lineage>
</organism>
<dbReference type="Pfam" id="PF10239">
    <property type="entry name" value="DUF2465"/>
    <property type="match status" value="1"/>
</dbReference>
<keyword evidence="5 6" id="KW-0175">Coiled coil</keyword>
<feature type="compositionally biased region" description="Polar residues" evidence="7">
    <location>
        <begin position="349"/>
        <end position="362"/>
    </location>
</feature>
<feature type="coiled-coil region" evidence="6">
    <location>
        <begin position="480"/>
        <end position="507"/>
    </location>
</feature>
<feature type="compositionally biased region" description="Basic and acidic residues" evidence="7">
    <location>
        <begin position="302"/>
        <end position="313"/>
    </location>
</feature>
<evidence type="ECO:0000256" key="2">
    <source>
        <dbReference type="ARBA" id="ARBA00007218"/>
    </source>
</evidence>
<dbReference type="GO" id="GO:0005912">
    <property type="term" value="C:adherens junction"/>
    <property type="evidence" value="ECO:0007669"/>
    <property type="project" value="UniProtKB-SubCell"/>
</dbReference>
<evidence type="ECO:0000256" key="7">
    <source>
        <dbReference type="SAM" id="MobiDB-lite"/>
    </source>
</evidence>
<feature type="compositionally biased region" description="Gly residues" evidence="7">
    <location>
        <begin position="327"/>
        <end position="346"/>
    </location>
</feature>
<comment type="similarity">
    <text evidence="3">Belongs to the CCDC85 family.</text>
</comment>
<reference evidence="8" key="1">
    <citation type="submission" date="2018-08" db="EMBL/GenBank/DDBJ databases">
        <authorList>
            <person name="Cornetti L."/>
        </authorList>
    </citation>
    <scope>NUCLEOTIDE SEQUENCE</scope>
    <source>
        <strain evidence="8">GB-EK1-32</strain>
    </source>
</reference>
<feature type="region of interest" description="Disordered" evidence="7">
    <location>
        <begin position="583"/>
        <end position="656"/>
    </location>
</feature>
<feature type="coiled-coil region" evidence="6">
    <location>
        <begin position="533"/>
        <end position="567"/>
    </location>
</feature>
<dbReference type="GO" id="GO:0072669">
    <property type="term" value="C:tRNA-splicing ligase complex"/>
    <property type="evidence" value="ECO:0007669"/>
    <property type="project" value="TreeGrafter"/>
</dbReference>
<evidence type="ECO:0000256" key="6">
    <source>
        <dbReference type="SAM" id="Coils"/>
    </source>
</evidence>
<dbReference type="PANTHER" id="PTHR31353">
    <property type="entry name" value="FAM98"/>
    <property type="match status" value="1"/>
</dbReference>
<comment type="similarity">
    <text evidence="2">Belongs to the FAM98 family.</text>
</comment>
<gene>
    <name evidence="8" type="primary">EOG090X06T3</name>
</gene>
<evidence type="ECO:0000256" key="4">
    <source>
        <dbReference type="ARBA" id="ARBA00022949"/>
    </source>
</evidence>
<feature type="region of interest" description="Disordered" evidence="7">
    <location>
        <begin position="273"/>
        <end position="392"/>
    </location>
</feature>
<feature type="region of interest" description="Disordered" evidence="7">
    <location>
        <begin position="680"/>
        <end position="712"/>
    </location>
</feature>
<evidence type="ECO:0000313" key="8">
    <source>
        <dbReference type="EMBL" id="SVE81336.1"/>
    </source>
</evidence>
<accession>A0A4Y7MLY2</accession>
<feature type="compositionally biased region" description="Low complexity" evidence="7">
    <location>
        <begin position="691"/>
        <end position="701"/>
    </location>
</feature>
<keyword evidence="4" id="KW-0965">Cell junction</keyword>
<dbReference type="EMBL" id="LR011717">
    <property type="protein sequence ID" value="SVE81336.1"/>
    <property type="molecule type" value="mRNA"/>
</dbReference>
<dbReference type="InterPro" id="IPR019359">
    <property type="entry name" value="CCDC85"/>
</dbReference>
<comment type="subcellular location">
    <subcellularLocation>
        <location evidence="1">Cell junction</location>
        <location evidence="1">Adherens junction</location>
    </subcellularLocation>
</comment>
<protein>
    <submittedName>
        <fullName evidence="8">EOG090X06T3</fullName>
    </submittedName>
</protein>
<dbReference type="OrthoDB" id="512356at2759"/>